<sequence>MSSTHTRSAHPTPKTSYQLLFLALVQRNLWSKRHDSVSANGGTCCVANSLGQAHQQLTKRT</sequence>
<name>A0A0C9ZKX9_9AGAM</name>
<gene>
    <name evidence="1" type="ORF">PISMIDRAFT_672007</name>
</gene>
<organism evidence="1 2">
    <name type="scientific">Pisolithus microcarpus 441</name>
    <dbReference type="NCBI Taxonomy" id="765257"/>
    <lineage>
        <taxon>Eukaryota</taxon>
        <taxon>Fungi</taxon>
        <taxon>Dikarya</taxon>
        <taxon>Basidiomycota</taxon>
        <taxon>Agaricomycotina</taxon>
        <taxon>Agaricomycetes</taxon>
        <taxon>Agaricomycetidae</taxon>
        <taxon>Boletales</taxon>
        <taxon>Sclerodermatineae</taxon>
        <taxon>Pisolithaceae</taxon>
        <taxon>Pisolithus</taxon>
    </lineage>
</organism>
<evidence type="ECO:0000313" key="2">
    <source>
        <dbReference type="Proteomes" id="UP000054018"/>
    </source>
</evidence>
<keyword evidence="2" id="KW-1185">Reference proteome</keyword>
<accession>A0A0C9ZKX9</accession>
<dbReference type="AlphaFoldDB" id="A0A0C9ZKX9"/>
<protein>
    <submittedName>
        <fullName evidence="1">Unplaced genomic scaffold scaffold_4, whole genome shotgun sequence</fullName>
    </submittedName>
</protein>
<dbReference type="EMBL" id="KN833688">
    <property type="protein sequence ID" value="KIK29996.1"/>
    <property type="molecule type" value="Genomic_DNA"/>
</dbReference>
<reference evidence="2" key="2">
    <citation type="submission" date="2015-01" db="EMBL/GenBank/DDBJ databases">
        <title>Evolutionary Origins and Diversification of the Mycorrhizal Mutualists.</title>
        <authorList>
            <consortium name="DOE Joint Genome Institute"/>
            <consortium name="Mycorrhizal Genomics Consortium"/>
            <person name="Kohler A."/>
            <person name="Kuo A."/>
            <person name="Nagy L.G."/>
            <person name="Floudas D."/>
            <person name="Copeland A."/>
            <person name="Barry K.W."/>
            <person name="Cichocki N."/>
            <person name="Veneault-Fourrey C."/>
            <person name="LaButti K."/>
            <person name="Lindquist E.A."/>
            <person name="Lipzen A."/>
            <person name="Lundell T."/>
            <person name="Morin E."/>
            <person name="Murat C."/>
            <person name="Riley R."/>
            <person name="Ohm R."/>
            <person name="Sun H."/>
            <person name="Tunlid A."/>
            <person name="Henrissat B."/>
            <person name="Grigoriev I.V."/>
            <person name="Hibbett D.S."/>
            <person name="Martin F."/>
        </authorList>
    </citation>
    <scope>NUCLEOTIDE SEQUENCE [LARGE SCALE GENOMIC DNA]</scope>
    <source>
        <strain evidence="2">441</strain>
    </source>
</reference>
<proteinExistence type="predicted"/>
<dbReference type="Proteomes" id="UP000054018">
    <property type="component" value="Unassembled WGS sequence"/>
</dbReference>
<reference evidence="1 2" key="1">
    <citation type="submission" date="2014-04" db="EMBL/GenBank/DDBJ databases">
        <authorList>
            <consortium name="DOE Joint Genome Institute"/>
            <person name="Kuo A."/>
            <person name="Kohler A."/>
            <person name="Costa M.D."/>
            <person name="Nagy L.G."/>
            <person name="Floudas D."/>
            <person name="Copeland A."/>
            <person name="Barry K.W."/>
            <person name="Cichocki N."/>
            <person name="Veneault-Fourrey C."/>
            <person name="LaButti K."/>
            <person name="Lindquist E.A."/>
            <person name="Lipzen A."/>
            <person name="Lundell T."/>
            <person name="Morin E."/>
            <person name="Murat C."/>
            <person name="Sun H."/>
            <person name="Tunlid A."/>
            <person name="Henrissat B."/>
            <person name="Grigoriev I.V."/>
            <person name="Hibbett D.S."/>
            <person name="Martin F."/>
            <person name="Nordberg H.P."/>
            <person name="Cantor M.N."/>
            <person name="Hua S.X."/>
        </authorList>
    </citation>
    <scope>NUCLEOTIDE SEQUENCE [LARGE SCALE GENOMIC DNA]</scope>
    <source>
        <strain evidence="1 2">441</strain>
    </source>
</reference>
<evidence type="ECO:0000313" key="1">
    <source>
        <dbReference type="EMBL" id="KIK29996.1"/>
    </source>
</evidence>
<dbReference type="HOGENOM" id="CLU_2923561_0_0_1"/>